<sequence>MTETTTKQQPADAEDLVDAAQRAADELGSKTLATIRPDQQTWDEDQLAILRAIGVEDATKADVDLFFHYCRTTGLDPFRKQIYMIGRNTKISEWVDDDRAQNGRRRVERWVTKYTIQTGIDGYRKNGREAAKAYGDELAFDGPWFTGEDDFHITDDGEVIQHWRKVWPNGNPPHAARFVIYRNGEPFEGIAHFSEFVQTGSNGPNSMWSKMPRNQIAKCAEALAWRRAYPDDFSGLVLEDSAQPTVIDPDGNVESGPASQPEKRRPTGGSGIGGVRAARERKRKREQIIDHDQVIEGEVVAEPPAPADTEPAPAEEQPAEQMPQPEPSQAVSDLRKSGRARLNSAIFATFGELGLNGDDKRADRLVVIREIISREIESTKELTDEELQTLRNVLISRKQAGTLDADVTEWLNLETLRQDAAAADAAAEAPADESEGGE</sequence>
<evidence type="ECO:0000313" key="2">
    <source>
        <dbReference type="EMBL" id="AHJ86333.1"/>
    </source>
</evidence>
<evidence type="ECO:0000313" key="3">
    <source>
        <dbReference type="Proteomes" id="UP000201080"/>
    </source>
</evidence>
<protein>
    <submittedName>
        <fullName evidence="2">RecT</fullName>
    </submittedName>
</protein>
<name>W8EAF4_9CAUD</name>
<feature type="compositionally biased region" description="Low complexity" evidence="1">
    <location>
        <begin position="307"/>
        <end position="330"/>
    </location>
</feature>
<dbReference type="OrthoDB" id="4761at10239"/>
<dbReference type="EMBL" id="KJ028219">
    <property type="protein sequence ID" value="AHJ86333.1"/>
    <property type="molecule type" value="Genomic_DNA"/>
</dbReference>
<dbReference type="Pfam" id="PF03837">
    <property type="entry name" value="RecT"/>
    <property type="match status" value="1"/>
</dbReference>
<organism evidence="2 3">
    <name type="scientific">Mycobacterium phage 32HC</name>
    <dbReference type="NCBI Taxonomy" id="1445729"/>
    <lineage>
        <taxon>Viruses</taxon>
        <taxon>Duplodnaviria</taxon>
        <taxon>Heunggongvirae</taxon>
        <taxon>Uroviricota</taxon>
        <taxon>Caudoviricetes</taxon>
        <taxon>Trigintaduovirus</taxon>
        <taxon>Trigintaduovirus 32HC</taxon>
    </lineage>
</organism>
<proteinExistence type="predicted"/>
<keyword evidence="3" id="KW-1185">Reference proteome</keyword>
<accession>W8EAF4</accession>
<gene>
    <name evidence="2" type="ORF">32HC_55</name>
</gene>
<dbReference type="KEGG" id="vg:18506018"/>
<dbReference type="GO" id="GO:0003677">
    <property type="term" value="F:DNA binding"/>
    <property type="evidence" value="ECO:0007669"/>
    <property type="project" value="InterPro"/>
</dbReference>
<evidence type="ECO:0000256" key="1">
    <source>
        <dbReference type="SAM" id="MobiDB-lite"/>
    </source>
</evidence>
<dbReference type="RefSeq" id="YP_009009526.1">
    <property type="nucleotide sequence ID" value="NC_023602.1"/>
</dbReference>
<dbReference type="Proteomes" id="UP000201080">
    <property type="component" value="Segment"/>
</dbReference>
<dbReference type="InterPro" id="IPR018330">
    <property type="entry name" value="RecT_fam"/>
</dbReference>
<feature type="region of interest" description="Disordered" evidence="1">
    <location>
        <begin position="243"/>
        <end position="332"/>
    </location>
</feature>
<dbReference type="GO" id="GO:0006259">
    <property type="term" value="P:DNA metabolic process"/>
    <property type="evidence" value="ECO:0007669"/>
    <property type="project" value="InterPro"/>
</dbReference>
<reference evidence="2 3" key="1">
    <citation type="journal article" date="2014" name="Genome Announc.">
        <title>Complete genome sequences of nine mycobacteriophages.</title>
        <authorList>
            <person name="Franceschelli J.J."/>
            <person name="Suarez C.A."/>
            <person name="Teran L."/>
            <person name="Raya R.R."/>
            <person name="Morbidoni H.R."/>
        </authorList>
    </citation>
    <scope>NUCLEOTIDE SEQUENCE [LARGE SCALE GENOMIC DNA]</scope>
</reference>